<protein>
    <recommendedName>
        <fullName evidence="8">Probable molybdenum cofactor guanylyltransferase</fullName>
        <shortName evidence="8">MoCo guanylyltransferase</shortName>
        <ecNumber evidence="8">2.7.7.77</ecNumber>
    </recommendedName>
    <alternativeName>
        <fullName evidence="8">GTP:molybdopterin guanylyltransferase</fullName>
    </alternativeName>
    <alternativeName>
        <fullName evidence="8">Mo-MPT guanylyltransferase</fullName>
    </alternativeName>
    <alternativeName>
        <fullName evidence="8">Molybdopterin guanylyltransferase</fullName>
    </alternativeName>
    <alternativeName>
        <fullName evidence="8">Molybdopterin-guanine dinucleotide synthase</fullName>
        <shortName evidence="8">MGD synthase</shortName>
    </alternativeName>
</protein>
<reference evidence="10 11" key="1">
    <citation type="submission" date="2022-12" db="EMBL/GenBank/DDBJ databases">
        <title>Metagenome assembled genome from gulf of manar.</title>
        <authorList>
            <person name="Kohli P."/>
            <person name="Pk S."/>
            <person name="Venkata Ramana C."/>
            <person name="Sasikala C."/>
        </authorList>
    </citation>
    <scope>NUCLEOTIDE SEQUENCE [LARGE SCALE GENOMIC DNA]</scope>
    <source>
        <strain evidence="10">JB008</strain>
    </source>
</reference>
<evidence type="ECO:0000256" key="5">
    <source>
        <dbReference type="ARBA" id="ARBA00022842"/>
    </source>
</evidence>
<keyword evidence="10" id="KW-0548">Nucleotidyltransferase</keyword>
<keyword evidence="7 8" id="KW-0501">Molybdenum cofactor biosynthesis</keyword>
<dbReference type="GO" id="GO:0061603">
    <property type="term" value="F:molybdenum cofactor guanylyltransferase activity"/>
    <property type="evidence" value="ECO:0007669"/>
    <property type="project" value="UniProtKB-EC"/>
</dbReference>
<dbReference type="SUPFAM" id="SSF53448">
    <property type="entry name" value="Nucleotide-diphospho-sugar transferases"/>
    <property type="match status" value="1"/>
</dbReference>
<comment type="catalytic activity">
    <reaction evidence="8">
        <text>Mo-molybdopterin + GTP + H(+) = Mo-molybdopterin guanine dinucleotide + diphosphate</text>
        <dbReference type="Rhea" id="RHEA:34243"/>
        <dbReference type="ChEBI" id="CHEBI:15378"/>
        <dbReference type="ChEBI" id="CHEBI:33019"/>
        <dbReference type="ChEBI" id="CHEBI:37565"/>
        <dbReference type="ChEBI" id="CHEBI:71302"/>
        <dbReference type="ChEBI" id="CHEBI:71310"/>
        <dbReference type="EC" id="2.7.7.77"/>
    </reaction>
</comment>
<evidence type="ECO:0000256" key="3">
    <source>
        <dbReference type="ARBA" id="ARBA00022723"/>
    </source>
</evidence>
<evidence type="ECO:0000256" key="1">
    <source>
        <dbReference type="ARBA" id="ARBA00022490"/>
    </source>
</evidence>
<dbReference type="GO" id="GO:0006777">
    <property type="term" value="P:Mo-molybdopterin cofactor biosynthetic process"/>
    <property type="evidence" value="ECO:0007669"/>
    <property type="project" value="UniProtKB-KW"/>
</dbReference>
<dbReference type="AlphaFoldDB" id="A0AAJ1IHM4"/>
<dbReference type="InterPro" id="IPR025877">
    <property type="entry name" value="MobA-like_NTP_Trfase"/>
</dbReference>
<dbReference type="Gene3D" id="3.90.550.10">
    <property type="entry name" value="Spore Coat Polysaccharide Biosynthesis Protein SpsA, Chain A"/>
    <property type="match status" value="1"/>
</dbReference>
<dbReference type="EMBL" id="JAQQAL010000040">
    <property type="protein sequence ID" value="MDC7228113.1"/>
    <property type="molecule type" value="Genomic_DNA"/>
</dbReference>
<keyword evidence="1 8" id="KW-0963">Cytoplasm</keyword>
<comment type="domain">
    <text evidence="8">The N-terminal domain determines nucleotide recognition and specific binding, while the C-terminal domain determines the specific binding to the target protein.</text>
</comment>
<dbReference type="InterPro" id="IPR029044">
    <property type="entry name" value="Nucleotide-diphossugar_trans"/>
</dbReference>
<feature type="binding site" evidence="8">
    <location>
        <position position="21"/>
    </location>
    <ligand>
        <name>GTP</name>
        <dbReference type="ChEBI" id="CHEBI:37565"/>
    </ligand>
</feature>
<feature type="binding site" evidence="8">
    <location>
        <position position="95"/>
    </location>
    <ligand>
        <name>GTP</name>
        <dbReference type="ChEBI" id="CHEBI:37565"/>
    </ligand>
</feature>
<evidence type="ECO:0000259" key="9">
    <source>
        <dbReference type="Pfam" id="PF12804"/>
    </source>
</evidence>
<dbReference type="InterPro" id="IPR013482">
    <property type="entry name" value="Molybde_CF_guanTrfase"/>
</dbReference>
<feature type="domain" description="MobA-like NTP transferase" evidence="9">
    <location>
        <begin position="6"/>
        <end position="157"/>
    </location>
</feature>
<dbReference type="Pfam" id="PF12804">
    <property type="entry name" value="NTP_transf_3"/>
    <property type="match status" value="1"/>
</dbReference>
<evidence type="ECO:0000256" key="6">
    <source>
        <dbReference type="ARBA" id="ARBA00023134"/>
    </source>
</evidence>
<keyword evidence="4 8" id="KW-0547">Nucleotide-binding</keyword>
<dbReference type="PANTHER" id="PTHR19136:SF81">
    <property type="entry name" value="MOLYBDENUM COFACTOR GUANYLYLTRANSFERASE"/>
    <property type="match status" value="1"/>
</dbReference>
<evidence type="ECO:0000256" key="8">
    <source>
        <dbReference type="HAMAP-Rule" id="MF_00316"/>
    </source>
</evidence>
<keyword evidence="3 8" id="KW-0479">Metal-binding</keyword>
<keyword evidence="6 8" id="KW-0342">GTP-binding</keyword>
<comment type="caution">
    <text evidence="10">The sequence shown here is derived from an EMBL/GenBank/DDBJ whole genome shotgun (WGS) entry which is preliminary data.</text>
</comment>
<dbReference type="EC" id="2.7.7.77" evidence="8"/>
<proteinExistence type="inferred from homology"/>
<evidence type="ECO:0000256" key="4">
    <source>
        <dbReference type="ARBA" id="ARBA00022741"/>
    </source>
</evidence>
<comment type="cofactor">
    <cofactor evidence="8">
        <name>Mg(2+)</name>
        <dbReference type="ChEBI" id="CHEBI:18420"/>
    </cofactor>
</comment>
<evidence type="ECO:0000256" key="7">
    <source>
        <dbReference type="ARBA" id="ARBA00023150"/>
    </source>
</evidence>
<feature type="binding site" evidence="8">
    <location>
        <position position="95"/>
    </location>
    <ligand>
        <name>Mg(2+)</name>
        <dbReference type="ChEBI" id="CHEBI:18420"/>
    </ligand>
</feature>
<comment type="caution">
    <text evidence="8">Lacks conserved residue(s) required for the propagation of feature annotation.</text>
</comment>
<comment type="similarity">
    <text evidence="8">Belongs to the MobA family.</text>
</comment>
<name>A0AAJ1IHM4_9SPIO</name>
<evidence type="ECO:0000256" key="2">
    <source>
        <dbReference type="ARBA" id="ARBA00022679"/>
    </source>
</evidence>
<keyword evidence="2 8" id="KW-0808">Transferase</keyword>
<dbReference type="Proteomes" id="UP001221217">
    <property type="component" value="Unassembled WGS sequence"/>
</dbReference>
<sequence>MSTKSALILAGGESRRFGSNKALAPFGDTTLIEHIISRLEPLFEEIIISANNPEIYSRLGLPVCEDLLPETGPLAGLHAGLKAAASDYVFVTACDMPYVTPDIIGQMRSILVKTNPDAIVPARNGFIEPFHGFYSKRLILEIEATEQSASGGMFSFIQKVKSQALPCSDEKIFININTPEKLDELNRGVFSKDN</sequence>
<dbReference type="HAMAP" id="MF_00316">
    <property type="entry name" value="MobA"/>
    <property type="match status" value="1"/>
</dbReference>
<dbReference type="GO" id="GO:0005737">
    <property type="term" value="C:cytoplasm"/>
    <property type="evidence" value="ECO:0007669"/>
    <property type="project" value="UniProtKB-SubCell"/>
</dbReference>
<feature type="binding site" evidence="8">
    <location>
        <position position="66"/>
    </location>
    <ligand>
        <name>GTP</name>
        <dbReference type="ChEBI" id="CHEBI:37565"/>
    </ligand>
</feature>
<gene>
    <name evidence="8" type="primary">mobA</name>
    <name evidence="10" type="ORF">PQJ61_15220</name>
</gene>
<comment type="subcellular location">
    <subcellularLocation>
        <location evidence="8">Cytoplasm</location>
    </subcellularLocation>
</comment>
<organism evidence="10 11">
    <name type="scientific">Candidatus Thalassospirochaeta sargassi</name>
    <dbReference type="NCBI Taxonomy" id="3119039"/>
    <lineage>
        <taxon>Bacteria</taxon>
        <taxon>Pseudomonadati</taxon>
        <taxon>Spirochaetota</taxon>
        <taxon>Spirochaetia</taxon>
        <taxon>Spirochaetales</taxon>
        <taxon>Spirochaetaceae</taxon>
        <taxon>Candidatus Thalassospirochaeta</taxon>
    </lineage>
</organism>
<evidence type="ECO:0000313" key="10">
    <source>
        <dbReference type="EMBL" id="MDC7228113.1"/>
    </source>
</evidence>
<evidence type="ECO:0000313" key="11">
    <source>
        <dbReference type="Proteomes" id="UP001221217"/>
    </source>
</evidence>
<dbReference type="GO" id="GO:0005525">
    <property type="term" value="F:GTP binding"/>
    <property type="evidence" value="ECO:0007669"/>
    <property type="project" value="UniProtKB-UniRule"/>
</dbReference>
<dbReference type="CDD" id="cd02503">
    <property type="entry name" value="MobA"/>
    <property type="match status" value="1"/>
</dbReference>
<accession>A0AAJ1IHM4</accession>
<dbReference type="GO" id="GO:0046872">
    <property type="term" value="F:metal ion binding"/>
    <property type="evidence" value="ECO:0007669"/>
    <property type="project" value="UniProtKB-KW"/>
</dbReference>
<feature type="binding site" evidence="8">
    <location>
        <begin position="9"/>
        <end position="11"/>
    </location>
    <ligand>
        <name>GTP</name>
        <dbReference type="ChEBI" id="CHEBI:37565"/>
    </ligand>
</feature>
<keyword evidence="5 8" id="KW-0460">Magnesium</keyword>
<comment type="function">
    <text evidence="8">Transfers a GMP moiety from GTP to Mo-molybdopterin (Mo-MPT) cofactor (Moco or molybdenum cofactor) to form Mo-molybdopterin guanine dinucleotide (Mo-MGD) cofactor.</text>
</comment>
<dbReference type="PANTHER" id="PTHR19136">
    <property type="entry name" value="MOLYBDENUM COFACTOR GUANYLYLTRANSFERASE"/>
    <property type="match status" value="1"/>
</dbReference>